<keyword evidence="4" id="KW-0862">Zinc</keyword>
<dbReference type="InterPro" id="IPR001148">
    <property type="entry name" value="CA_dom"/>
</dbReference>
<dbReference type="InterPro" id="IPR023561">
    <property type="entry name" value="Carbonic_anhydrase_a-class"/>
</dbReference>
<organism evidence="9 10">
    <name type="scientific">Amblyomma americanum</name>
    <name type="common">Lone star tick</name>
    <dbReference type="NCBI Taxonomy" id="6943"/>
    <lineage>
        <taxon>Eukaryota</taxon>
        <taxon>Metazoa</taxon>
        <taxon>Ecdysozoa</taxon>
        <taxon>Arthropoda</taxon>
        <taxon>Chelicerata</taxon>
        <taxon>Arachnida</taxon>
        <taxon>Acari</taxon>
        <taxon>Parasitiformes</taxon>
        <taxon>Ixodida</taxon>
        <taxon>Ixodoidea</taxon>
        <taxon>Ixodidae</taxon>
        <taxon>Amblyomminae</taxon>
        <taxon>Amblyomma</taxon>
    </lineage>
</organism>
<evidence type="ECO:0000256" key="5">
    <source>
        <dbReference type="ARBA" id="ARBA00023239"/>
    </source>
</evidence>
<feature type="transmembrane region" description="Helical" evidence="7">
    <location>
        <begin position="195"/>
        <end position="216"/>
    </location>
</feature>
<reference evidence="9 10" key="1">
    <citation type="journal article" date="2023" name="Arcadia Sci">
        <title>De novo assembly of a long-read Amblyomma americanum tick genome.</title>
        <authorList>
            <person name="Chou S."/>
            <person name="Poskanzer K.E."/>
            <person name="Rollins M."/>
            <person name="Thuy-Boun P.S."/>
        </authorList>
    </citation>
    <scope>NUCLEOTIDE SEQUENCE [LARGE SCALE GENOMIC DNA]</scope>
    <source>
        <strain evidence="9">F_SG_1</strain>
        <tissue evidence="9">Salivary glands</tissue>
    </source>
</reference>
<evidence type="ECO:0000256" key="3">
    <source>
        <dbReference type="ARBA" id="ARBA00022723"/>
    </source>
</evidence>
<evidence type="ECO:0000313" key="9">
    <source>
        <dbReference type="EMBL" id="KAK8783906.1"/>
    </source>
</evidence>
<evidence type="ECO:0000259" key="8">
    <source>
        <dbReference type="PROSITE" id="PS51144"/>
    </source>
</evidence>
<dbReference type="AlphaFoldDB" id="A0AAQ4FA14"/>
<dbReference type="Proteomes" id="UP001321473">
    <property type="component" value="Unassembled WGS sequence"/>
</dbReference>
<dbReference type="PROSITE" id="PS51144">
    <property type="entry name" value="ALPHA_CA_2"/>
    <property type="match status" value="1"/>
</dbReference>
<dbReference type="EC" id="4.2.1.1" evidence="2"/>
<dbReference type="SUPFAM" id="SSF51069">
    <property type="entry name" value="Carbonic anhydrase"/>
    <property type="match status" value="1"/>
</dbReference>
<comment type="caution">
    <text evidence="9">The sequence shown here is derived from an EMBL/GenBank/DDBJ whole genome shotgun (WGS) entry which is preliminary data.</text>
</comment>
<dbReference type="GO" id="GO:0004089">
    <property type="term" value="F:carbonate dehydratase activity"/>
    <property type="evidence" value="ECO:0007669"/>
    <property type="project" value="UniProtKB-EC"/>
</dbReference>
<dbReference type="EMBL" id="JARKHS020005051">
    <property type="protein sequence ID" value="KAK8783906.1"/>
    <property type="molecule type" value="Genomic_DNA"/>
</dbReference>
<accession>A0AAQ4FA14</accession>
<comment type="similarity">
    <text evidence="1">Belongs to the alpha-carbonic anhydrase family.</text>
</comment>
<feature type="domain" description="Alpha-carbonic anhydrase" evidence="8">
    <location>
        <begin position="1"/>
        <end position="184"/>
    </location>
</feature>
<dbReference type="SMART" id="SM01057">
    <property type="entry name" value="Carb_anhydrase"/>
    <property type="match status" value="1"/>
</dbReference>
<evidence type="ECO:0000256" key="1">
    <source>
        <dbReference type="ARBA" id="ARBA00010718"/>
    </source>
</evidence>
<evidence type="ECO:0000313" key="10">
    <source>
        <dbReference type="Proteomes" id="UP001321473"/>
    </source>
</evidence>
<dbReference type="PANTHER" id="PTHR18952:SF265">
    <property type="entry name" value="CARBONIC ANHYDRASE"/>
    <property type="match status" value="1"/>
</dbReference>
<dbReference type="Gene3D" id="3.10.200.10">
    <property type="entry name" value="Alpha carbonic anhydrase"/>
    <property type="match status" value="1"/>
</dbReference>
<dbReference type="InterPro" id="IPR036398">
    <property type="entry name" value="CA_dom_sf"/>
</dbReference>
<dbReference type="GO" id="GO:0008270">
    <property type="term" value="F:zinc ion binding"/>
    <property type="evidence" value="ECO:0007669"/>
    <property type="project" value="InterPro"/>
</dbReference>
<sequence length="228" mass="24706">MKKEKADAVMVFPNHSRVAVYGGPLLVEYTFIQGVLHFGTGSGQGAEHHIDEQNNVAEETETNNSDLAGFMKAVRELHAPGANGTSPKETAAVSKFFMSFFTPSSTENYYLYSGSLTFPPCTERVINVVLSRSVHIGKDQLAELRKLKWRLLTQPCSSATVAGNVRKLVPSTTGAETRAVYRNFRFMTRMGATRTAHAAPSVAALVVISVTLSVAAPNVNGGSTWRLL</sequence>
<keyword evidence="7" id="KW-0812">Transmembrane</keyword>
<evidence type="ECO:0000256" key="4">
    <source>
        <dbReference type="ARBA" id="ARBA00022833"/>
    </source>
</evidence>
<comment type="catalytic activity">
    <reaction evidence="6">
        <text>hydrogencarbonate + H(+) = CO2 + H2O</text>
        <dbReference type="Rhea" id="RHEA:10748"/>
        <dbReference type="ChEBI" id="CHEBI:15377"/>
        <dbReference type="ChEBI" id="CHEBI:15378"/>
        <dbReference type="ChEBI" id="CHEBI:16526"/>
        <dbReference type="ChEBI" id="CHEBI:17544"/>
        <dbReference type="EC" id="4.2.1.1"/>
    </reaction>
</comment>
<name>A0AAQ4FA14_AMBAM</name>
<proteinExistence type="inferred from homology"/>
<evidence type="ECO:0000256" key="6">
    <source>
        <dbReference type="ARBA" id="ARBA00048348"/>
    </source>
</evidence>
<keyword evidence="3" id="KW-0479">Metal-binding</keyword>
<keyword evidence="7" id="KW-0472">Membrane</keyword>
<dbReference type="Pfam" id="PF00194">
    <property type="entry name" value="Carb_anhydrase"/>
    <property type="match status" value="1"/>
</dbReference>
<evidence type="ECO:0000256" key="2">
    <source>
        <dbReference type="ARBA" id="ARBA00012925"/>
    </source>
</evidence>
<evidence type="ECO:0000256" key="7">
    <source>
        <dbReference type="SAM" id="Phobius"/>
    </source>
</evidence>
<keyword evidence="7" id="KW-1133">Transmembrane helix</keyword>
<dbReference type="PANTHER" id="PTHR18952">
    <property type="entry name" value="CARBONIC ANHYDRASE"/>
    <property type="match status" value="1"/>
</dbReference>
<protein>
    <recommendedName>
        <fullName evidence="2">carbonic anhydrase</fullName>
        <ecNumber evidence="2">4.2.1.1</ecNumber>
    </recommendedName>
</protein>
<keyword evidence="10" id="KW-1185">Reference proteome</keyword>
<keyword evidence="5" id="KW-0456">Lyase</keyword>
<gene>
    <name evidence="9" type="ORF">V5799_009733</name>
</gene>